<keyword evidence="2" id="KW-1185">Reference proteome</keyword>
<reference evidence="1 2" key="1">
    <citation type="journal article" date="2019" name="Sci. Rep.">
        <title>Orb-weaving spider Araneus ventricosus genome elucidates the spidroin gene catalogue.</title>
        <authorList>
            <person name="Kono N."/>
            <person name="Nakamura H."/>
            <person name="Ohtoshi R."/>
            <person name="Moran D.A.P."/>
            <person name="Shinohara A."/>
            <person name="Yoshida Y."/>
            <person name="Fujiwara M."/>
            <person name="Mori M."/>
            <person name="Tomita M."/>
            <person name="Arakawa K."/>
        </authorList>
    </citation>
    <scope>NUCLEOTIDE SEQUENCE [LARGE SCALE GENOMIC DNA]</scope>
</reference>
<evidence type="ECO:0000313" key="1">
    <source>
        <dbReference type="EMBL" id="GBN64533.1"/>
    </source>
</evidence>
<accession>A0A4Y2QMK9</accession>
<protein>
    <submittedName>
        <fullName evidence="1">Uncharacterized protein</fullName>
    </submittedName>
</protein>
<evidence type="ECO:0000313" key="2">
    <source>
        <dbReference type="Proteomes" id="UP000499080"/>
    </source>
</evidence>
<dbReference type="AlphaFoldDB" id="A0A4Y2QMK9"/>
<sequence>MAVKLGELNHQVTDCPCQNVRDGQYCFPTPNSFISLFPDKENSVAFSHDSRTSRRTVLNFIDQTVAITRGVIIGSSQKWCRWKCLEENIPNEPSPRDISIGTSFVKIGVDGDVSRRIFRIHRLLETLTSTPVL</sequence>
<dbReference type="Proteomes" id="UP000499080">
    <property type="component" value="Unassembled WGS sequence"/>
</dbReference>
<gene>
    <name evidence="1" type="ORF">AVEN_177932_1</name>
</gene>
<organism evidence="1 2">
    <name type="scientific">Araneus ventricosus</name>
    <name type="common">Orbweaver spider</name>
    <name type="synonym">Epeira ventricosa</name>
    <dbReference type="NCBI Taxonomy" id="182803"/>
    <lineage>
        <taxon>Eukaryota</taxon>
        <taxon>Metazoa</taxon>
        <taxon>Ecdysozoa</taxon>
        <taxon>Arthropoda</taxon>
        <taxon>Chelicerata</taxon>
        <taxon>Arachnida</taxon>
        <taxon>Araneae</taxon>
        <taxon>Araneomorphae</taxon>
        <taxon>Entelegynae</taxon>
        <taxon>Araneoidea</taxon>
        <taxon>Araneidae</taxon>
        <taxon>Araneus</taxon>
    </lineage>
</organism>
<proteinExistence type="predicted"/>
<dbReference type="EMBL" id="BGPR01014281">
    <property type="protein sequence ID" value="GBN64533.1"/>
    <property type="molecule type" value="Genomic_DNA"/>
</dbReference>
<comment type="caution">
    <text evidence="1">The sequence shown here is derived from an EMBL/GenBank/DDBJ whole genome shotgun (WGS) entry which is preliminary data.</text>
</comment>
<name>A0A4Y2QMK9_ARAVE</name>